<comment type="cofactor">
    <cofactor evidence="5">
        <name>Fe(2+)</name>
        <dbReference type="ChEBI" id="CHEBI:29033"/>
    </cofactor>
</comment>
<dbReference type="PROSITE" id="PS01085">
    <property type="entry name" value="RIBUL_P_3_EPIMER_1"/>
    <property type="match status" value="1"/>
</dbReference>
<evidence type="ECO:0000256" key="15">
    <source>
        <dbReference type="PIRSR" id="PIRSR001461-2"/>
    </source>
</evidence>
<dbReference type="InterPro" id="IPR026019">
    <property type="entry name" value="Ribul_P_3_epim"/>
</dbReference>
<protein>
    <recommendedName>
        <fullName evidence="9 13">Ribulose-phosphate 3-epimerase</fullName>
        <ecNumber evidence="8 13">5.1.3.1</ecNumber>
    </recommendedName>
</protein>
<dbReference type="GO" id="GO:0005975">
    <property type="term" value="P:carbohydrate metabolic process"/>
    <property type="evidence" value="ECO:0007669"/>
    <property type="project" value="InterPro"/>
</dbReference>
<feature type="binding site" evidence="16">
    <location>
        <begin position="149"/>
        <end position="152"/>
    </location>
    <ligand>
        <name>substrate</name>
    </ligand>
</feature>
<evidence type="ECO:0000256" key="16">
    <source>
        <dbReference type="PIRSR" id="PIRSR001461-3"/>
    </source>
</evidence>
<dbReference type="GO" id="GO:0046872">
    <property type="term" value="F:metal ion binding"/>
    <property type="evidence" value="ECO:0007669"/>
    <property type="project" value="UniProtKB-KW"/>
</dbReference>
<dbReference type="Proteomes" id="UP000007875">
    <property type="component" value="Unassembled WGS sequence"/>
</dbReference>
<feature type="binding site" evidence="16">
    <location>
        <position position="71"/>
    </location>
    <ligand>
        <name>substrate</name>
    </ligand>
</feature>
<dbReference type="Pfam" id="PF00834">
    <property type="entry name" value="Ribul_P_3_epim"/>
    <property type="match status" value="1"/>
</dbReference>
<feature type="binding site" evidence="15">
    <location>
        <position position="71"/>
    </location>
    <ligand>
        <name>a divalent metal cation</name>
        <dbReference type="ChEBI" id="CHEBI:60240"/>
    </ligand>
</feature>
<evidence type="ECO:0000256" key="3">
    <source>
        <dbReference type="ARBA" id="ARBA00001941"/>
    </source>
</evidence>
<evidence type="ECO:0000256" key="8">
    <source>
        <dbReference type="ARBA" id="ARBA00013188"/>
    </source>
</evidence>
<feature type="active site" description="Proton acceptor" evidence="14">
    <location>
        <position position="38"/>
    </location>
</feature>
<comment type="pathway">
    <text evidence="6">Carbohydrate degradation; pentose phosphate pathway; D-xylulose 5-phosphate from D-ribulose 5-phosphate (non-oxidative stage): step 1/1.</text>
</comment>
<evidence type="ECO:0000256" key="5">
    <source>
        <dbReference type="ARBA" id="ARBA00001954"/>
    </source>
</evidence>
<keyword evidence="13" id="KW-0119">Carbohydrate metabolism</keyword>
<feature type="binding site" evidence="16">
    <location>
        <position position="11"/>
    </location>
    <ligand>
        <name>substrate</name>
    </ligand>
</feature>
<dbReference type="InterPro" id="IPR013785">
    <property type="entry name" value="Aldolase_TIM"/>
</dbReference>
<proteinExistence type="inferred from homology"/>
<dbReference type="Gene3D" id="3.20.20.70">
    <property type="entry name" value="Aldolase class I"/>
    <property type="match status" value="1"/>
</dbReference>
<dbReference type="SUPFAM" id="SSF51366">
    <property type="entry name" value="Ribulose-phoshate binding barrel"/>
    <property type="match status" value="1"/>
</dbReference>
<dbReference type="GO" id="GO:0006098">
    <property type="term" value="P:pentose-phosphate shunt"/>
    <property type="evidence" value="ECO:0007669"/>
    <property type="project" value="InterPro"/>
</dbReference>
<evidence type="ECO:0000256" key="14">
    <source>
        <dbReference type="PIRSR" id="PIRSR001461-1"/>
    </source>
</evidence>
<evidence type="ECO:0000313" key="17">
    <source>
        <dbReference type="Ensembl" id="ENSCSAVP00000008580.1"/>
    </source>
</evidence>
<keyword evidence="15" id="KW-0464">Manganese</keyword>
<evidence type="ECO:0000256" key="6">
    <source>
        <dbReference type="ARBA" id="ARBA00005016"/>
    </source>
</evidence>
<dbReference type="GeneTree" id="ENSGT00390000001447"/>
<evidence type="ECO:0000256" key="4">
    <source>
        <dbReference type="ARBA" id="ARBA00001947"/>
    </source>
</evidence>
<evidence type="ECO:0000256" key="7">
    <source>
        <dbReference type="ARBA" id="ARBA00009541"/>
    </source>
</evidence>
<feature type="binding site" evidence="16">
    <location>
        <position position="180"/>
    </location>
    <ligand>
        <name>substrate</name>
    </ligand>
</feature>
<dbReference type="HAMAP" id="MF_02227">
    <property type="entry name" value="RPE"/>
    <property type="match status" value="1"/>
</dbReference>
<keyword evidence="10 15" id="KW-0479">Metal-binding</keyword>
<feature type="binding site" evidence="16">
    <location>
        <begin position="200"/>
        <end position="201"/>
    </location>
    <ligand>
        <name>substrate</name>
    </ligand>
</feature>
<evidence type="ECO:0000256" key="12">
    <source>
        <dbReference type="ARBA" id="ARBA00023235"/>
    </source>
</evidence>
<keyword evidence="12 13" id="KW-0413">Isomerase</keyword>
<dbReference type="PIRSF" id="PIRSF001461">
    <property type="entry name" value="RPE"/>
    <property type="match status" value="1"/>
</dbReference>
<dbReference type="InterPro" id="IPR011060">
    <property type="entry name" value="RibuloseP-bd_barrel"/>
</dbReference>
<feature type="active site" description="Proton donor" evidence="14">
    <location>
        <position position="178"/>
    </location>
</feature>
<evidence type="ECO:0000256" key="10">
    <source>
        <dbReference type="ARBA" id="ARBA00022723"/>
    </source>
</evidence>
<dbReference type="Ensembl" id="ENSCSAVT00000008690.1">
    <property type="protein sequence ID" value="ENSCSAVP00000008580.1"/>
    <property type="gene ID" value="ENSCSAVG00000005101.1"/>
</dbReference>
<dbReference type="GO" id="GO:0004750">
    <property type="term" value="F:D-ribulose-phosphate 3-epimerase activity"/>
    <property type="evidence" value="ECO:0007669"/>
    <property type="project" value="UniProtKB-EC"/>
</dbReference>
<comment type="cofactor">
    <cofactor evidence="15">
        <name>a divalent metal cation</name>
        <dbReference type="ChEBI" id="CHEBI:60240"/>
    </cofactor>
    <text evidence="15">Binds 1 divalent metal cation per subunit.</text>
</comment>
<evidence type="ECO:0000313" key="18">
    <source>
        <dbReference type="Proteomes" id="UP000007875"/>
    </source>
</evidence>
<dbReference type="CDD" id="cd00429">
    <property type="entry name" value="RPE"/>
    <property type="match status" value="1"/>
</dbReference>
<dbReference type="NCBIfam" id="TIGR01163">
    <property type="entry name" value="rpe"/>
    <property type="match status" value="1"/>
</dbReference>
<comment type="catalytic activity">
    <reaction evidence="1 13">
        <text>D-ribulose 5-phosphate = D-xylulose 5-phosphate</text>
        <dbReference type="Rhea" id="RHEA:13677"/>
        <dbReference type="ChEBI" id="CHEBI:57737"/>
        <dbReference type="ChEBI" id="CHEBI:58121"/>
        <dbReference type="EC" id="5.1.3.1"/>
    </reaction>
</comment>
<comment type="cofactor">
    <cofactor evidence="2">
        <name>Mn(2+)</name>
        <dbReference type="ChEBI" id="CHEBI:29035"/>
    </cofactor>
</comment>
<name>H2YTC0_CIOSA</name>
<reference evidence="17" key="3">
    <citation type="submission" date="2025-09" db="UniProtKB">
        <authorList>
            <consortium name="Ensembl"/>
        </authorList>
    </citation>
    <scope>IDENTIFICATION</scope>
</reference>
<comment type="cofactor">
    <cofactor evidence="3">
        <name>Co(2+)</name>
        <dbReference type="ChEBI" id="CHEBI:48828"/>
    </cofactor>
</comment>
<dbReference type="PANTHER" id="PTHR11749">
    <property type="entry name" value="RIBULOSE-5-PHOSPHATE-3-EPIMERASE"/>
    <property type="match status" value="1"/>
</dbReference>
<evidence type="ECO:0000256" key="11">
    <source>
        <dbReference type="ARBA" id="ARBA00022833"/>
    </source>
</evidence>
<reference evidence="17" key="2">
    <citation type="submission" date="2025-08" db="UniProtKB">
        <authorList>
            <consortium name="Ensembl"/>
        </authorList>
    </citation>
    <scope>IDENTIFICATION</scope>
</reference>
<feature type="binding site" evidence="15">
    <location>
        <position position="36"/>
    </location>
    <ligand>
        <name>a divalent metal cation</name>
        <dbReference type="ChEBI" id="CHEBI:60240"/>
    </ligand>
</feature>
<evidence type="ECO:0000256" key="2">
    <source>
        <dbReference type="ARBA" id="ARBA00001936"/>
    </source>
</evidence>
<dbReference type="InterPro" id="IPR000056">
    <property type="entry name" value="Ribul_P_3_epim-like"/>
</dbReference>
<reference evidence="18" key="1">
    <citation type="submission" date="2003-08" db="EMBL/GenBank/DDBJ databases">
        <authorList>
            <person name="Birren B."/>
            <person name="Nusbaum C."/>
            <person name="Abebe A."/>
            <person name="Abouelleil A."/>
            <person name="Adekoya E."/>
            <person name="Ait-zahra M."/>
            <person name="Allen N."/>
            <person name="Allen T."/>
            <person name="An P."/>
            <person name="Anderson M."/>
            <person name="Anderson S."/>
            <person name="Arachchi H."/>
            <person name="Armbruster J."/>
            <person name="Bachantsang P."/>
            <person name="Baldwin J."/>
            <person name="Barry A."/>
            <person name="Bayul T."/>
            <person name="Blitshsteyn B."/>
            <person name="Bloom T."/>
            <person name="Blye J."/>
            <person name="Boguslavskiy L."/>
            <person name="Borowsky M."/>
            <person name="Boukhgalter B."/>
            <person name="Brunache A."/>
            <person name="Butler J."/>
            <person name="Calixte N."/>
            <person name="Calvo S."/>
            <person name="Camarata J."/>
            <person name="Campo K."/>
            <person name="Chang J."/>
            <person name="Cheshatsang Y."/>
            <person name="Citroen M."/>
            <person name="Collymore A."/>
            <person name="Considine T."/>
            <person name="Cook A."/>
            <person name="Cooke P."/>
            <person name="Corum B."/>
            <person name="Cuomo C."/>
            <person name="David R."/>
            <person name="Dawoe T."/>
            <person name="Degray S."/>
            <person name="Dodge S."/>
            <person name="Dooley K."/>
            <person name="Dorje P."/>
            <person name="Dorjee K."/>
            <person name="Dorris L."/>
            <person name="Duffey N."/>
            <person name="Dupes A."/>
            <person name="Elkins T."/>
            <person name="Engels R."/>
            <person name="Erickson J."/>
            <person name="Farina A."/>
            <person name="Faro S."/>
            <person name="Ferreira P."/>
            <person name="Fischer H."/>
            <person name="Fitzgerald M."/>
            <person name="Foley K."/>
            <person name="Gage D."/>
            <person name="Galagan J."/>
            <person name="Gearin G."/>
            <person name="Gnerre S."/>
            <person name="Gnirke A."/>
            <person name="Goyette A."/>
            <person name="Graham J."/>
            <person name="Grandbois E."/>
            <person name="Gyaltsen K."/>
            <person name="Hafez N."/>
            <person name="Hagopian D."/>
            <person name="Hagos B."/>
            <person name="Hall J."/>
            <person name="Hatcher B."/>
            <person name="Heller A."/>
            <person name="Higgins H."/>
            <person name="Honan T."/>
            <person name="Horn A."/>
            <person name="Houde N."/>
            <person name="Hughes L."/>
            <person name="Hulme W."/>
            <person name="Husby E."/>
            <person name="Iliev I."/>
            <person name="Jaffe D."/>
            <person name="Jones C."/>
            <person name="Kamal M."/>
            <person name="Kamat A."/>
            <person name="Kamvysselis M."/>
            <person name="Karlsson E."/>
            <person name="Kells C."/>
            <person name="Kieu A."/>
            <person name="Kisner P."/>
            <person name="Kodira C."/>
            <person name="Kulbokas E."/>
            <person name="Labutti K."/>
            <person name="Lama D."/>
            <person name="Landers T."/>
            <person name="Leger J."/>
            <person name="Levine S."/>
            <person name="Lewis D."/>
            <person name="Lewis T."/>
            <person name="Lindblad-toh K."/>
            <person name="Liu X."/>
            <person name="Lokyitsang T."/>
            <person name="Lokyitsang Y."/>
            <person name="Lucien O."/>
            <person name="Lui A."/>
            <person name="Ma L.J."/>
            <person name="Mabbitt R."/>
            <person name="Macdonald J."/>
            <person name="Maclean C."/>
            <person name="Major J."/>
            <person name="Manning J."/>
            <person name="Marabella R."/>
            <person name="Maru K."/>
            <person name="Matthews C."/>
            <person name="Mauceli E."/>
            <person name="Mccarthy M."/>
            <person name="Mcdonough S."/>
            <person name="Mcghee T."/>
            <person name="Meldrim J."/>
            <person name="Meneus L."/>
            <person name="Mesirov J."/>
            <person name="Mihalev A."/>
            <person name="Mihova T."/>
            <person name="Mikkelsen T."/>
            <person name="Mlenga V."/>
            <person name="Moru K."/>
            <person name="Mozes J."/>
            <person name="Mulrain L."/>
            <person name="Munson G."/>
            <person name="Naylor J."/>
            <person name="Newes C."/>
            <person name="Nguyen C."/>
            <person name="Nguyen N."/>
            <person name="Nguyen T."/>
            <person name="Nicol R."/>
            <person name="Nielsen C."/>
            <person name="Nizzari M."/>
            <person name="Norbu C."/>
            <person name="Norbu N."/>
            <person name="O'donnell P."/>
            <person name="Okoawo O."/>
            <person name="O'leary S."/>
            <person name="Omotosho B."/>
            <person name="O'neill K."/>
            <person name="Osman S."/>
            <person name="Parker S."/>
            <person name="Perrin D."/>
            <person name="Phunkhang P."/>
            <person name="Piqani B."/>
            <person name="Purcell S."/>
            <person name="Rachupka T."/>
            <person name="Ramasamy U."/>
            <person name="Rameau R."/>
            <person name="Ray V."/>
            <person name="Raymond C."/>
            <person name="Retta R."/>
            <person name="Richardson S."/>
            <person name="Rise C."/>
            <person name="Rodriguez J."/>
            <person name="Rogers J."/>
            <person name="Rogov P."/>
            <person name="Rutman M."/>
            <person name="Schupbach R."/>
            <person name="Seaman C."/>
            <person name="Settipalli S."/>
            <person name="Sharpe T."/>
            <person name="Sheridan J."/>
            <person name="Sherpa N."/>
            <person name="Shi J."/>
            <person name="Smirnov S."/>
            <person name="Smith C."/>
            <person name="Sougnez C."/>
            <person name="Spencer B."/>
            <person name="Stalker J."/>
            <person name="Stange-thomann N."/>
            <person name="Stavropoulos S."/>
            <person name="Stetson K."/>
            <person name="Stone C."/>
            <person name="Stone S."/>
            <person name="Stubbs M."/>
            <person name="Talamas J."/>
            <person name="Tchuinga P."/>
            <person name="Tenzing P."/>
            <person name="Tesfaye S."/>
            <person name="Theodore J."/>
            <person name="Thoulutsang Y."/>
            <person name="Topham K."/>
            <person name="Towey S."/>
            <person name="Tsamla T."/>
            <person name="Tsomo N."/>
            <person name="Vallee D."/>
            <person name="Vassiliev H."/>
            <person name="Venkataraman V."/>
            <person name="Vinson J."/>
            <person name="Vo A."/>
            <person name="Wade C."/>
            <person name="Wang S."/>
            <person name="Wangchuk T."/>
            <person name="Wangdi T."/>
            <person name="Whittaker C."/>
            <person name="Wilkinson J."/>
            <person name="Wu Y."/>
            <person name="Wyman D."/>
            <person name="Yadav S."/>
            <person name="Yang S."/>
            <person name="Yang X."/>
            <person name="Yeager S."/>
            <person name="Yee E."/>
            <person name="Young G."/>
            <person name="Zainoun J."/>
            <person name="Zembeck L."/>
            <person name="Zimmer A."/>
            <person name="Zody M."/>
            <person name="Lander E."/>
        </authorList>
    </citation>
    <scope>NUCLEOTIDE SEQUENCE [LARGE SCALE GENOMIC DNA]</scope>
</reference>
<dbReference type="EC" id="5.1.3.1" evidence="8 13"/>
<dbReference type="NCBIfam" id="NF004076">
    <property type="entry name" value="PRK05581.1-4"/>
    <property type="match status" value="1"/>
</dbReference>
<evidence type="ECO:0000256" key="13">
    <source>
        <dbReference type="PIRNR" id="PIRNR001461"/>
    </source>
</evidence>
<feature type="binding site" evidence="15">
    <location>
        <position position="178"/>
    </location>
    <ligand>
        <name>a divalent metal cation</name>
        <dbReference type="ChEBI" id="CHEBI:60240"/>
    </ligand>
</feature>
<comment type="cofactor">
    <cofactor evidence="4">
        <name>Zn(2+)</name>
        <dbReference type="ChEBI" id="CHEBI:29105"/>
    </cofactor>
</comment>
<keyword evidence="15" id="KW-0170">Cobalt</keyword>
<feature type="binding site" evidence="15">
    <location>
        <position position="38"/>
    </location>
    <ligand>
        <name>a divalent metal cation</name>
        <dbReference type="ChEBI" id="CHEBI:60240"/>
    </ligand>
</feature>
<keyword evidence="18" id="KW-1185">Reference proteome</keyword>
<dbReference type="FunFam" id="3.20.20.70:FF:000074">
    <property type="entry name" value="Ribulose-phosphate 3-epimerase"/>
    <property type="match status" value="1"/>
</dbReference>
<comment type="similarity">
    <text evidence="7 13">Belongs to the ribulose-phosphate 3-epimerase family.</text>
</comment>
<sequence length="231" mass="25384">MCAYQCKIGPSILNSDLARLGDECKRMLECGADYLHLDVMDGHFVPNITFGHPVVQCIRKSIGDSPVCEVHMMVSKPEQWVKAMAESGANIYTFHLEAAENAEQLIKDIRMEGMKAGCAIKPATPVSKLLDLLYTQMADVALVMTVEPGFGGQSFMRPMMEKVRELRKVHPTLDIGVDGGVGPNCIHHCAEAGANMIVSGSAIMRSNDPRKVITDLRNVVQEVIQQTTLER</sequence>
<dbReference type="PROSITE" id="PS01086">
    <property type="entry name" value="RIBUL_P_3_EPIMER_2"/>
    <property type="match status" value="1"/>
</dbReference>
<evidence type="ECO:0000256" key="1">
    <source>
        <dbReference type="ARBA" id="ARBA00001782"/>
    </source>
</evidence>
<evidence type="ECO:0000256" key="9">
    <source>
        <dbReference type="ARBA" id="ARBA00013920"/>
    </source>
</evidence>
<dbReference type="AlphaFoldDB" id="H2YTC0"/>
<organism evidence="17 18">
    <name type="scientific">Ciona savignyi</name>
    <name type="common">Pacific transparent sea squirt</name>
    <dbReference type="NCBI Taxonomy" id="51511"/>
    <lineage>
        <taxon>Eukaryota</taxon>
        <taxon>Metazoa</taxon>
        <taxon>Chordata</taxon>
        <taxon>Tunicata</taxon>
        <taxon>Ascidiacea</taxon>
        <taxon>Phlebobranchia</taxon>
        <taxon>Cionidae</taxon>
        <taxon>Ciona</taxon>
    </lineage>
</organism>
<keyword evidence="11 15" id="KW-0862">Zinc</keyword>
<accession>H2YTC0</accession>